<dbReference type="SMART" id="SM00903">
    <property type="entry name" value="Flavin_Reduct"/>
    <property type="match status" value="1"/>
</dbReference>
<protein>
    <recommendedName>
        <fullName evidence="6">Flavin reductase like domain-containing protein</fullName>
    </recommendedName>
</protein>
<evidence type="ECO:0000256" key="2">
    <source>
        <dbReference type="ARBA" id="ARBA00022630"/>
    </source>
</evidence>
<reference evidence="7" key="1">
    <citation type="journal article" date="2020" name="Stud. Mycol.">
        <title>101 Dothideomycetes genomes: a test case for predicting lifestyles and emergence of pathogens.</title>
        <authorList>
            <person name="Haridas S."/>
            <person name="Albert R."/>
            <person name="Binder M."/>
            <person name="Bloem J."/>
            <person name="Labutti K."/>
            <person name="Salamov A."/>
            <person name="Andreopoulos B."/>
            <person name="Baker S."/>
            <person name="Barry K."/>
            <person name="Bills G."/>
            <person name="Bluhm B."/>
            <person name="Cannon C."/>
            <person name="Castanera R."/>
            <person name="Culley D."/>
            <person name="Daum C."/>
            <person name="Ezra D."/>
            <person name="Gonzalez J."/>
            <person name="Henrissat B."/>
            <person name="Kuo A."/>
            <person name="Liang C."/>
            <person name="Lipzen A."/>
            <person name="Lutzoni F."/>
            <person name="Magnuson J."/>
            <person name="Mondo S."/>
            <person name="Nolan M."/>
            <person name="Ohm R."/>
            <person name="Pangilinan J."/>
            <person name="Park H.-J."/>
            <person name="Ramirez L."/>
            <person name="Alfaro M."/>
            <person name="Sun H."/>
            <person name="Tritt A."/>
            <person name="Yoshinaga Y."/>
            <person name="Zwiers L.-H."/>
            <person name="Turgeon B."/>
            <person name="Goodwin S."/>
            <person name="Spatafora J."/>
            <person name="Crous P."/>
            <person name="Grigoriev I."/>
        </authorList>
    </citation>
    <scope>NUCLEOTIDE SEQUENCE</scope>
    <source>
        <strain evidence="7">CBS 473.64</strain>
    </source>
</reference>
<dbReference type="AlphaFoldDB" id="A0A6A6S309"/>
<feature type="compositionally biased region" description="Basic and acidic residues" evidence="5">
    <location>
        <begin position="16"/>
        <end position="25"/>
    </location>
</feature>
<dbReference type="OrthoDB" id="10250990at2759"/>
<evidence type="ECO:0000256" key="5">
    <source>
        <dbReference type="SAM" id="MobiDB-lite"/>
    </source>
</evidence>
<name>A0A6A6S309_9PLEO</name>
<feature type="region of interest" description="Disordered" evidence="5">
    <location>
        <begin position="1"/>
        <end position="62"/>
    </location>
</feature>
<dbReference type="Gene3D" id="2.30.110.10">
    <property type="entry name" value="Electron Transport, Fmn-binding Protein, Chain A"/>
    <property type="match status" value="1"/>
</dbReference>
<feature type="compositionally biased region" description="Polar residues" evidence="5">
    <location>
        <begin position="50"/>
        <end position="59"/>
    </location>
</feature>
<keyword evidence="3" id="KW-0288">FMN</keyword>
<evidence type="ECO:0000313" key="8">
    <source>
        <dbReference type="Proteomes" id="UP000799753"/>
    </source>
</evidence>
<dbReference type="InterPro" id="IPR002563">
    <property type="entry name" value="Flavin_Rdtase-like_dom"/>
</dbReference>
<dbReference type="GO" id="GO:0010181">
    <property type="term" value="F:FMN binding"/>
    <property type="evidence" value="ECO:0007669"/>
    <property type="project" value="InterPro"/>
</dbReference>
<keyword evidence="2" id="KW-0285">Flavoprotein</keyword>
<comment type="cofactor">
    <cofactor evidence="1">
        <name>FMN</name>
        <dbReference type="ChEBI" id="CHEBI:58210"/>
    </cofactor>
</comment>
<dbReference type="SUPFAM" id="SSF50475">
    <property type="entry name" value="FMN-binding split barrel"/>
    <property type="match status" value="1"/>
</dbReference>
<evidence type="ECO:0000256" key="3">
    <source>
        <dbReference type="ARBA" id="ARBA00022643"/>
    </source>
</evidence>
<dbReference type="PANTHER" id="PTHR33798">
    <property type="entry name" value="FLAVOPROTEIN OXYGENASE"/>
    <property type="match status" value="1"/>
</dbReference>
<sequence length="294" mass="31990">MAAPKLDAEAAIQRNPHPDFKKVEASRPPFNQNSQFHFTQTPKPDWTPGTGANDSNNFSKSHREIDPYAEGRPAVHNYKLLISGITPRPIGFVSTVSEDGKSTNLAPFSYFNLINHDPPLFILGFSGGLDAAKDTLANLVATKECTLNIISEEYIEAANYCSINAPAGISEWPLSGLHPAKSTVVKPDRVKEAVLSIEAQLVDTKEWESKATPGKKSGTLGIVEGLRFWVREDAIDKEGVLIDPAVLKPIGRLGGITYGRVTEAFELPRPVYDEATQDPEVAKLAKPSSDGQLE</sequence>
<evidence type="ECO:0000256" key="4">
    <source>
        <dbReference type="ARBA" id="ARBA00038054"/>
    </source>
</evidence>
<comment type="similarity">
    <text evidence="4">Belongs to the flavoredoxin family.</text>
</comment>
<evidence type="ECO:0000259" key="6">
    <source>
        <dbReference type="SMART" id="SM00903"/>
    </source>
</evidence>
<accession>A0A6A6S309</accession>
<gene>
    <name evidence="7" type="ORF">P280DRAFT_449248</name>
</gene>
<keyword evidence="8" id="KW-1185">Reference proteome</keyword>
<dbReference type="Proteomes" id="UP000799753">
    <property type="component" value="Unassembled WGS sequence"/>
</dbReference>
<dbReference type="EMBL" id="MU006782">
    <property type="protein sequence ID" value="KAF2641920.1"/>
    <property type="molecule type" value="Genomic_DNA"/>
</dbReference>
<dbReference type="InterPro" id="IPR012349">
    <property type="entry name" value="Split_barrel_FMN-bd"/>
</dbReference>
<organism evidence="7 8">
    <name type="scientific">Massarina eburnea CBS 473.64</name>
    <dbReference type="NCBI Taxonomy" id="1395130"/>
    <lineage>
        <taxon>Eukaryota</taxon>
        <taxon>Fungi</taxon>
        <taxon>Dikarya</taxon>
        <taxon>Ascomycota</taxon>
        <taxon>Pezizomycotina</taxon>
        <taxon>Dothideomycetes</taxon>
        <taxon>Pleosporomycetidae</taxon>
        <taxon>Pleosporales</taxon>
        <taxon>Massarineae</taxon>
        <taxon>Massarinaceae</taxon>
        <taxon>Massarina</taxon>
    </lineage>
</organism>
<feature type="domain" description="Flavin reductase like" evidence="6">
    <location>
        <begin position="83"/>
        <end position="243"/>
    </location>
</feature>
<dbReference type="Pfam" id="PF01613">
    <property type="entry name" value="Flavin_Reduct"/>
    <property type="match status" value="1"/>
</dbReference>
<evidence type="ECO:0000256" key="1">
    <source>
        <dbReference type="ARBA" id="ARBA00001917"/>
    </source>
</evidence>
<evidence type="ECO:0000313" key="7">
    <source>
        <dbReference type="EMBL" id="KAF2641920.1"/>
    </source>
</evidence>
<dbReference type="PANTHER" id="PTHR33798:SF5">
    <property type="entry name" value="FLAVIN REDUCTASE LIKE DOMAIN-CONTAINING PROTEIN"/>
    <property type="match status" value="1"/>
</dbReference>
<feature type="compositionally biased region" description="Polar residues" evidence="5">
    <location>
        <begin position="29"/>
        <end position="42"/>
    </location>
</feature>
<proteinExistence type="inferred from homology"/>